<feature type="compositionally biased region" description="Polar residues" evidence="1">
    <location>
        <begin position="53"/>
        <end position="65"/>
    </location>
</feature>
<evidence type="ECO:0000313" key="2">
    <source>
        <dbReference type="EMBL" id="ATW30070.1"/>
    </source>
</evidence>
<reference evidence="3" key="1">
    <citation type="submission" date="2016-10" db="EMBL/GenBank/DDBJ databases">
        <authorList>
            <person name="Chevignon G."/>
        </authorList>
    </citation>
    <scope>NUCLEOTIDE SEQUENCE [LARGE SCALE GENOMIC DNA]</scope>
    <source>
        <strain evidence="3">A2C</strain>
    </source>
</reference>
<protein>
    <submittedName>
        <fullName evidence="2">Transposase</fullName>
    </submittedName>
</protein>
<dbReference type="AlphaFoldDB" id="A0A2D3T2Q0"/>
<evidence type="ECO:0000313" key="3">
    <source>
        <dbReference type="Proteomes" id="UP000230008"/>
    </source>
</evidence>
<organism evidence="2 3">
    <name type="scientific">Candidatus Williamhamiltonella defendens</name>
    <dbReference type="NCBI Taxonomy" id="138072"/>
    <lineage>
        <taxon>Bacteria</taxon>
        <taxon>Pseudomonadati</taxon>
        <taxon>Pseudomonadota</taxon>
        <taxon>Gammaproteobacteria</taxon>
        <taxon>Enterobacterales</taxon>
        <taxon>Enterobacteriaceae</taxon>
        <taxon>aphid secondary symbionts</taxon>
        <taxon>Candidatus Williamhamiltonella</taxon>
    </lineage>
</organism>
<reference evidence="3" key="2">
    <citation type="submission" date="2017-11" db="EMBL/GenBank/DDBJ databases">
        <title>PacBio sequencing of new strain of the secondary endosymbiont Candidatus Hamiltonella defensa.</title>
        <authorList>
            <person name="Strand M.R."/>
            <person name="Oliver K."/>
        </authorList>
    </citation>
    <scope>NUCLEOTIDE SEQUENCE [LARGE SCALE GENOMIC DNA]</scope>
    <source>
        <strain evidence="3">A2C</strain>
    </source>
</reference>
<gene>
    <name evidence="2" type="ORF">BJP41_06745</name>
</gene>
<proteinExistence type="predicted"/>
<dbReference type="RefSeq" id="WP_234810934.1">
    <property type="nucleotide sequence ID" value="NZ_CAWNMT010000001.1"/>
</dbReference>
<feature type="region of interest" description="Disordered" evidence="1">
    <location>
        <begin position="45"/>
        <end position="65"/>
    </location>
</feature>
<name>A0A2D3T2Q0_9ENTR</name>
<dbReference type="EMBL" id="CP017606">
    <property type="protein sequence ID" value="ATW30070.1"/>
    <property type="molecule type" value="Genomic_DNA"/>
</dbReference>
<dbReference type="Proteomes" id="UP000230008">
    <property type="component" value="Chromosome"/>
</dbReference>
<evidence type="ECO:0000256" key="1">
    <source>
        <dbReference type="SAM" id="MobiDB-lite"/>
    </source>
</evidence>
<dbReference type="InterPro" id="IPR009057">
    <property type="entry name" value="Homeodomain-like_sf"/>
</dbReference>
<sequence>MSQPTFKPELKREVAHLVIEQNYPFRQGSEAMGVSISALRDGVKRSMSEKRGQTISQGKTMTADQQRIQELEAKLRKVEREKDILKKASSLLMSEFLNTSRE</sequence>
<accession>A0A2D3T2Q0</accession>
<dbReference type="SUPFAM" id="SSF46689">
    <property type="entry name" value="Homeodomain-like"/>
    <property type="match status" value="1"/>
</dbReference>